<accession>A0A388JQW1</accession>
<dbReference type="EMBL" id="BFEA01000009">
    <property type="protein sequence ID" value="GBG60206.1"/>
    <property type="molecule type" value="Genomic_DNA"/>
</dbReference>
<evidence type="ECO:0000256" key="1">
    <source>
        <dbReference type="SAM" id="Coils"/>
    </source>
</evidence>
<sequence>MGDPLHELLLPLSACPDPVRPASLSAADLHACLQRLRQRSEEVKTKVRGLVTALSDVDKSVDDVAPLAAEIPRLLERLLPGIALGNGGVCEELAVEDDKDSPAAGSRLASEVGLKATATAGTTITDGVADIESSTSTSTTITTSSSSSFADACFPPSVSAIGGDISATARNARRVKRELREIEDSIETVEMVVGVHEVLTMIDKSLLRGEIVDAARAVVRLERAIIRAGVKREADGKDDDDDDEEEEEERVLENVGEEEVGLVVLSEGRGEGALASGAPSSTVAVIEQVASERGDGGQQQAKEREERHSEKAEEEIRVFGILRSEFSLRKTKLKGILESLFRRALVIDRIHCELRWMPIVQLFRRHSGSNSGQISGTDLNDTDVDVGFGDILDALEVSITLS</sequence>
<comment type="caution">
    <text evidence="3">The sequence shown here is derived from an EMBL/GenBank/DDBJ whole genome shotgun (WGS) entry which is preliminary data.</text>
</comment>
<dbReference type="Proteomes" id="UP000265515">
    <property type="component" value="Unassembled WGS sequence"/>
</dbReference>
<proteinExistence type="predicted"/>
<evidence type="ECO:0000313" key="4">
    <source>
        <dbReference type="Proteomes" id="UP000265515"/>
    </source>
</evidence>
<organism evidence="3 4">
    <name type="scientific">Chara braunii</name>
    <name type="common">Braun's stonewort</name>
    <dbReference type="NCBI Taxonomy" id="69332"/>
    <lineage>
        <taxon>Eukaryota</taxon>
        <taxon>Viridiplantae</taxon>
        <taxon>Streptophyta</taxon>
        <taxon>Charophyceae</taxon>
        <taxon>Charales</taxon>
        <taxon>Characeae</taxon>
        <taxon>Chara</taxon>
    </lineage>
</organism>
<gene>
    <name evidence="3" type="ORF">CBR_g3450</name>
</gene>
<feature type="region of interest" description="Disordered" evidence="2">
    <location>
        <begin position="231"/>
        <end position="250"/>
    </location>
</feature>
<dbReference type="AlphaFoldDB" id="A0A388JQW1"/>
<evidence type="ECO:0000256" key="2">
    <source>
        <dbReference type="SAM" id="MobiDB-lite"/>
    </source>
</evidence>
<protein>
    <submittedName>
        <fullName evidence="3">Uncharacterized protein</fullName>
    </submittedName>
</protein>
<dbReference type="Gramene" id="GBG60206">
    <property type="protein sequence ID" value="GBG60206"/>
    <property type="gene ID" value="CBR_g3450"/>
</dbReference>
<reference evidence="3 4" key="1">
    <citation type="journal article" date="2018" name="Cell">
        <title>The Chara Genome: Secondary Complexity and Implications for Plant Terrestrialization.</title>
        <authorList>
            <person name="Nishiyama T."/>
            <person name="Sakayama H."/>
            <person name="Vries J.D."/>
            <person name="Buschmann H."/>
            <person name="Saint-Marcoux D."/>
            <person name="Ullrich K.K."/>
            <person name="Haas F.B."/>
            <person name="Vanderstraeten L."/>
            <person name="Becker D."/>
            <person name="Lang D."/>
            <person name="Vosolsobe S."/>
            <person name="Rombauts S."/>
            <person name="Wilhelmsson P.K.I."/>
            <person name="Janitza P."/>
            <person name="Kern R."/>
            <person name="Heyl A."/>
            <person name="Rumpler F."/>
            <person name="Villalobos L.I.A.C."/>
            <person name="Clay J.M."/>
            <person name="Skokan R."/>
            <person name="Toyoda A."/>
            <person name="Suzuki Y."/>
            <person name="Kagoshima H."/>
            <person name="Schijlen E."/>
            <person name="Tajeshwar N."/>
            <person name="Catarino B."/>
            <person name="Hetherington A.J."/>
            <person name="Saltykova A."/>
            <person name="Bonnot C."/>
            <person name="Breuninger H."/>
            <person name="Symeonidi A."/>
            <person name="Radhakrishnan G.V."/>
            <person name="Van Nieuwerburgh F."/>
            <person name="Deforce D."/>
            <person name="Chang C."/>
            <person name="Karol K.G."/>
            <person name="Hedrich R."/>
            <person name="Ulvskov P."/>
            <person name="Glockner G."/>
            <person name="Delwiche C.F."/>
            <person name="Petrasek J."/>
            <person name="Van de Peer Y."/>
            <person name="Friml J."/>
            <person name="Beilby M."/>
            <person name="Dolan L."/>
            <person name="Kohara Y."/>
            <person name="Sugano S."/>
            <person name="Fujiyama A."/>
            <person name="Delaux P.-M."/>
            <person name="Quint M."/>
            <person name="TheiBen G."/>
            <person name="Hagemann M."/>
            <person name="Harholt J."/>
            <person name="Dunand C."/>
            <person name="Zachgo S."/>
            <person name="Langdale J."/>
            <person name="Maumus F."/>
            <person name="Straeten D.V.D."/>
            <person name="Gould S.B."/>
            <person name="Rensing S.A."/>
        </authorList>
    </citation>
    <scope>NUCLEOTIDE SEQUENCE [LARGE SCALE GENOMIC DNA]</scope>
    <source>
        <strain evidence="3 4">S276</strain>
    </source>
</reference>
<keyword evidence="1" id="KW-0175">Coiled coil</keyword>
<evidence type="ECO:0000313" key="3">
    <source>
        <dbReference type="EMBL" id="GBG60206.1"/>
    </source>
</evidence>
<name>A0A388JQW1_CHABU</name>
<feature type="compositionally biased region" description="Acidic residues" evidence="2">
    <location>
        <begin position="236"/>
        <end position="250"/>
    </location>
</feature>
<keyword evidence="4" id="KW-1185">Reference proteome</keyword>
<feature type="coiled-coil region" evidence="1">
    <location>
        <begin position="165"/>
        <end position="192"/>
    </location>
</feature>